<dbReference type="SUPFAM" id="SSF56300">
    <property type="entry name" value="Metallo-dependent phosphatases"/>
    <property type="match status" value="1"/>
</dbReference>
<reference evidence="4 5" key="1">
    <citation type="submission" date="2018-05" db="EMBL/GenBank/DDBJ databases">
        <title>Genomic Encyclopedia of Type Strains, Phase IV (KMG-IV): sequencing the most valuable type-strain genomes for metagenomic binning, comparative biology and taxonomic classification.</title>
        <authorList>
            <person name="Goeker M."/>
        </authorList>
    </citation>
    <scope>NUCLEOTIDE SEQUENCE [LARGE SCALE GENOMIC DNA]</scope>
    <source>
        <strain evidence="4 5">JC118</strain>
    </source>
</reference>
<dbReference type="Gene3D" id="3.60.21.10">
    <property type="match status" value="1"/>
</dbReference>
<keyword evidence="2" id="KW-0479">Metal-binding</keyword>
<dbReference type="InterPro" id="IPR000979">
    <property type="entry name" value="Phosphodiesterase_MJ0936/Vps29"/>
</dbReference>
<dbReference type="EC" id="3.1.4.-" evidence="2"/>
<keyword evidence="5" id="KW-1185">Reference proteome</keyword>
<evidence type="ECO:0000313" key="5">
    <source>
        <dbReference type="Proteomes" id="UP000247612"/>
    </source>
</evidence>
<evidence type="ECO:0000256" key="2">
    <source>
        <dbReference type="RuleBase" id="RU362039"/>
    </source>
</evidence>
<dbReference type="STRING" id="1034346.GCA_000313565_02814"/>
<protein>
    <recommendedName>
        <fullName evidence="2">Phosphoesterase</fullName>
        <ecNumber evidence="2">3.1.4.-</ecNumber>
    </recommendedName>
</protein>
<dbReference type="EMBL" id="QJKH01000009">
    <property type="protein sequence ID" value="PXX77899.1"/>
    <property type="molecule type" value="Genomic_DNA"/>
</dbReference>
<evidence type="ECO:0000313" key="4">
    <source>
        <dbReference type="EMBL" id="PXX77899.1"/>
    </source>
</evidence>
<dbReference type="GO" id="GO:0016787">
    <property type="term" value="F:hydrolase activity"/>
    <property type="evidence" value="ECO:0007669"/>
    <property type="project" value="UniProtKB-UniRule"/>
</dbReference>
<comment type="cofactor">
    <cofactor evidence="2">
        <name>a divalent metal cation</name>
        <dbReference type="ChEBI" id="CHEBI:60240"/>
    </cofactor>
</comment>
<evidence type="ECO:0000259" key="3">
    <source>
        <dbReference type="Pfam" id="PF12850"/>
    </source>
</evidence>
<dbReference type="Pfam" id="PF12850">
    <property type="entry name" value="Metallophos_2"/>
    <property type="match status" value="1"/>
</dbReference>
<dbReference type="CDD" id="cd00841">
    <property type="entry name" value="MPP_YfcE"/>
    <property type="match status" value="1"/>
</dbReference>
<dbReference type="PANTHER" id="PTHR11124">
    <property type="entry name" value="VACUOLAR SORTING PROTEIN VPS29"/>
    <property type="match status" value="1"/>
</dbReference>
<comment type="similarity">
    <text evidence="1 2">Belongs to the metallophosphoesterase superfamily. YfcE family.</text>
</comment>
<dbReference type="Proteomes" id="UP000247612">
    <property type="component" value="Unassembled WGS sequence"/>
</dbReference>
<dbReference type="AlphaFoldDB" id="A0A318KJE4"/>
<comment type="caution">
    <text evidence="4">The sequence shown here is derived from an EMBL/GenBank/DDBJ whole genome shotgun (WGS) entry which is preliminary data.</text>
</comment>
<dbReference type="RefSeq" id="WP_022939097.1">
    <property type="nucleotide sequence ID" value="NZ_CABKRQ010000007.1"/>
</dbReference>
<dbReference type="InterPro" id="IPR041802">
    <property type="entry name" value="MPP_YfcE"/>
</dbReference>
<evidence type="ECO:0000256" key="1">
    <source>
        <dbReference type="ARBA" id="ARBA00008950"/>
    </source>
</evidence>
<organism evidence="4 5">
    <name type="scientific">Dielma fastidiosa</name>
    <dbReference type="NCBI Taxonomy" id="1034346"/>
    <lineage>
        <taxon>Bacteria</taxon>
        <taxon>Bacillati</taxon>
        <taxon>Bacillota</taxon>
        <taxon>Erysipelotrichia</taxon>
        <taxon>Erysipelotrichales</taxon>
        <taxon>Erysipelotrichaceae</taxon>
        <taxon>Dielma</taxon>
    </lineage>
</organism>
<feature type="domain" description="Calcineurin-like phosphoesterase" evidence="3">
    <location>
        <begin position="1"/>
        <end position="143"/>
    </location>
</feature>
<proteinExistence type="inferred from homology"/>
<dbReference type="InterPro" id="IPR029052">
    <property type="entry name" value="Metallo-depent_PP-like"/>
</dbReference>
<dbReference type="InterPro" id="IPR024654">
    <property type="entry name" value="Calcineurin-like_PHP_lpxH"/>
</dbReference>
<accession>A0A318KJE4</accession>
<gene>
    <name evidence="4" type="ORF">DES51_109153</name>
</gene>
<dbReference type="OrthoDB" id="9800565at2"/>
<dbReference type="NCBIfam" id="TIGR00040">
    <property type="entry name" value="yfcE"/>
    <property type="match status" value="1"/>
</dbReference>
<name>A0A318KJE4_9FIRM</name>
<dbReference type="GO" id="GO:0046872">
    <property type="term" value="F:metal ion binding"/>
    <property type="evidence" value="ECO:0007669"/>
    <property type="project" value="UniProtKB-KW"/>
</dbReference>
<sequence length="153" mass="17555">MKILVMSDSHGKNKVMDKVIEAHQNHVDLMLHCGDIETPEDIYPQLITVRGNNDYYYDYPEAKIIKAEQHRILLIHGNQSYYGNRLQFLAKKALENTCDIVCYGHTHVASLDEVSGITLLNPGSLWHSRDGRNPSYAMLTLADERIHVEFNFL</sequence>